<dbReference type="OrthoDB" id="2634115at2759"/>
<protein>
    <submittedName>
        <fullName evidence="1">Uncharacterized protein</fullName>
    </submittedName>
</protein>
<accession>A0A0C3J4N1</accession>
<dbReference type="EMBL" id="KN831973">
    <property type="protein sequence ID" value="KIO04038.1"/>
    <property type="molecule type" value="Genomic_DNA"/>
</dbReference>
<dbReference type="HOGENOM" id="CLU_083389_0_0_1"/>
<sequence>MHPYPHNSFMHPDHPNSTVVCSTFFSALQSSDPCLLPAQPNVAPNVLDHTCPGCGEGGGVSSLQGFVCESYPFGGSIQYTSEPSQVIHPSITCMSNNTTSDAELGPAGVDNANSVFPQNAVQEVNRICDASCGAGALVNETQYANCPPTRCLYSNAEGTLCLQEISCGTVSSHFVGHGIRNKSRKEVIYCGWEGCVKAVARHTFVRHIREVHLGHVRGTSAHSSDSKQQT</sequence>
<reference evidence="2" key="2">
    <citation type="submission" date="2015-01" db="EMBL/GenBank/DDBJ databases">
        <title>Evolutionary Origins and Diversification of the Mycorrhizal Mutualists.</title>
        <authorList>
            <consortium name="DOE Joint Genome Institute"/>
            <consortium name="Mycorrhizal Genomics Consortium"/>
            <person name="Kohler A."/>
            <person name="Kuo A."/>
            <person name="Nagy L.G."/>
            <person name="Floudas D."/>
            <person name="Copeland A."/>
            <person name="Barry K.W."/>
            <person name="Cichocki N."/>
            <person name="Veneault-Fourrey C."/>
            <person name="LaButti K."/>
            <person name="Lindquist E.A."/>
            <person name="Lipzen A."/>
            <person name="Lundell T."/>
            <person name="Morin E."/>
            <person name="Murat C."/>
            <person name="Riley R."/>
            <person name="Ohm R."/>
            <person name="Sun H."/>
            <person name="Tunlid A."/>
            <person name="Henrissat B."/>
            <person name="Grigoriev I.V."/>
            <person name="Hibbett D.S."/>
            <person name="Martin F."/>
        </authorList>
    </citation>
    <scope>NUCLEOTIDE SEQUENCE [LARGE SCALE GENOMIC DNA]</scope>
    <source>
        <strain evidence="2">Marx 270</strain>
    </source>
</reference>
<name>A0A0C3J4N1_PISTI</name>
<reference evidence="1 2" key="1">
    <citation type="submission" date="2014-04" db="EMBL/GenBank/DDBJ databases">
        <authorList>
            <consortium name="DOE Joint Genome Institute"/>
            <person name="Kuo A."/>
            <person name="Kohler A."/>
            <person name="Costa M.D."/>
            <person name="Nagy L.G."/>
            <person name="Floudas D."/>
            <person name="Copeland A."/>
            <person name="Barry K.W."/>
            <person name="Cichocki N."/>
            <person name="Veneault-Fourrey C."/>
            <person name="LaButti K."/>
            <person name="Lindquist E.A."/>
            <person name="Lipzen A."/>
            <person name="Lundell T."/>
            <person name="Morin E."/>
            <person name="Murat C."/>
            <person name="Sun H."/>
            <person name="Tunlid A."/>
            <person name="Henrissat B."/>
            <person name="Grigoriev I.V."/>
            <person name="Hibbett D.S."/>
            <person name="Martin F."/>
            <person name="Nordberg H.P."/>
            <person name="Cantor M.N."/>
            <person name="Hua S.X."/>
        </authorList>
    </citation>
    <scope>NUCLEOTIDE SEQUENCE [LARGE SCALE GENOMIC DNA]</scope>
    <source>
        <strain evidence="1 2">Marx 270</strain>
    </source>
</reference>
<dbReference type="InParanoid" id="A0A0C3J4N1"/>
<organism evidence="1 2">
    <name type="scientific">Pisolithus tinctorius Marx 270</name>
    <dbReference type="NCBI Taxonomy" id="870435"/>
    <lineage>
        <taxon>Eukaryota</taxon>
        <taxon>Fungi</taxon>
        <taxon>Dikarya</taxon>
        <taxon>Basidiomycota</taxon>
        <taxon>Agaricomycotina</taxon>
        <taxon>Agaricomycetes</taxon>
        <taxon>Agaricomycetidae</taxon>
        <taxon>Boletales</taxon>
        <taxon>Sclerodermatineae</taxon>
        <taxon>Pisolithaceae</taxon>
        <taxon>Pisolithus</taxon>
    </lineage>
</organism>
<dbReference type="Proteomes" id="UP000054217">
    <property type="component" value="Unassembled WGS sequence"/>
</dbReference>
<dbReference type="AlphaFoldDB" id="A0A0C3J4N1"/>
<proteinExistence type="predicted"/>
<keyword evidence="2" id="KW-1185">Reference proteome</keyword>
<gene>
    <name evidence="1" type="ORF">M404DRAFT_1000866</name>
</gene>
<evidence type="ECO:0000313" key="2">
    <source>
        <dbReference type="Proteomes" id="UP000054217"/>
    </source>
</evidence>
<evidence type="ECO:0000313" key="1">
    <source>
        <dbReference type="EMBL" id="KIO04038.1"/>
    </source>
</evidence>